<dbReference type="Gramene" id="BGIOSGA007393-TA">
    <property type="protein sequence ID" value="BGIOSGA007393-PA"/>
    <property type="gene ID" value="BGIOSGA007393"/>
</dbReference>
<dbReference type="OMA" id="CICELTV"/>
<evidence type="ECO:0000313" key="8">
    <source>
        <dbReference type="EMBL" id="EAY84218.1"/>
    </source>
</evidence>
<keyword evidence="3" id="KW-0677">Repeat</keyword>
<evidence type="ECO:0000256" key="2">
    <source>
        <dbReference type="ARBA" id="ARBA00022614"/>
    </source>
</evidence>
<keyword evidence="2" id="KW-0433">Leucine-rich repeat</keyword>
<evidence type="ECO:0000256" key="6">
    <source>
        <dbReference type="SAM" id="Phobius"/>
    </source>
</evidence>
<protein>
    <recommendedName>
        <fullName evidence="7">Disease resistance N-terminal domain-containing protein</fullName>
    </recommendedName>
</protein>
<dbReference type="STRING" id="39946.A2X058"/>
<sequence length="170" mass="18558">MGHGSIDLGASAAAGGGEDGLVLASVALVAVWIMGLVATAIEAAIGWVVESILGNFFTGQMQVWTREVGLSEEVEELETEMRSMQMVLAAAESSKIDNRPLSESLDELKELLYDAEDVMDELDYYRLQQHIEGGNTLINLPFLVSCFMLLLHLCICELTVLLRAAKYHNP</sequence>
<dbReference type="AlphaFoldDB" id="A2X058"/>
<feature type="domain" description="Disease resistance N-terminal" evidence="7">
    <location>
        <begin position="50"/>
        <end position="132"/>
    </location>
</feature>
<dbReference type="GO" id="GO:0006952">
    <property type="term" value="P:defense response"/>
    <property type="evidence" value="ECO:0007669"/>
    <property type="project" value="UniProtKB-KW"/>
</dbReference>
<keyword evidence="5" id="KW-0611">Plant defense</keyword>
<dbReference type="Gene3D" id="1.20.5.4130">
    <property type="match status" value="1"/>
</dbReference>
<gene>
    <name evidence="8" type="ORF">OsI_05600</name>
</gene>
<feature type="transmembrane region" description="Helical" evidence="6">
    <location>
        <begin position="142"/>
        <end position="162"/>
    </location>
</feature>
<evidence type="ECO:0000256" key="1">
    <source>
        <dbReference type="ARBA" id="ARBA00008894"/>
    </source>
</evidence>
<reference evidence="8 9" key="1">
    <citation type="journal article" date="2005" name="PLoS Biol.">
        <title>The genomes of Oryza sativa: a history of duplications.</title>
        <authorList>
            <person name="Yu J."/>
            <person name="Wang J."/>
            <person name="Lin W."/>
            <person name="Li S."/>
            <person name="Li H."/>
            <person name="Zhou J."/>
            <person name="Ni P."/>
            <person name="Dong W."/>
            <person name="Hu S."/>
            <person name="Zeng C."/>
            <person name="Zhang J."/>
            <person name="Zhang Y."/>
            <person name="Li R."/>
            <person name="Xu Z."/>
            <person name="Li S."/>
            <person name="Li X."/>
            <person name="Zheng H."/>
            <person name="Cong L."/>
            <person name="Lin L."/>
            <person name="Yin J."/>
            <person name="Geng J."/>
            <person name="Li G."/>
            <person name="Shi J."/>
            <person name="Liu J."/>
            <person name="Lv H."/>
            <person name="Li J."/>
            <person name="Wang J."/>
            <person name="Deng Y."/>
            <person name="Ran L."/>
            <person name="Shi X."/>
            <person name="Wang X."/>
            <person name="Wu Q."/>
            <person name="Li C."/>
            <person name="Ren X."/>
            <person name="Wang J."/>
            <person name="Wang X."/>
            <person name="Li D."/>
            <person name="Liu D."/>
            <person name="Zhang X."/>
            <person name="Ji Z."/>
            <person name="Zhao W."/>
            <person name="Sun Y."/>
            <person name="Zhang Z."/>
            <person name="Bao J."/>
            <person name="Han Y."/>
            <person name="Dong L."/>
            <person name="Ji J."/>
            <person name="Chen P."/>
            <person name="Wu S."/>
            <person name="Liu J."/>
            <person name="Xiao Y."/>
            <person name="Bu D."/>
            <person name="Tan J."/>
            <person name="Yang L."/>
            <person name="Ye C."/>
            <person name="Zhang J."/>
            <person name="Xu J."/>
            <person name="Zhou Y."/>
            <person name="Yu Y."/>
            <person name="Zhang B."/>
            <person name="Zhuang S."/>
            <person name="Wei H."/>
            <person name="Liu B."/>
            <person name="Lei M."/>
            <person name="Yu H."/>
            <person name="Li Y."/>
            <person name="Xu H."/>
            <person name="Wei S."/>
            <person name="He X."/>
            <person name="Fang L."/>
            <person name="Zhang Z."/>
            <person name="Zhang Y."/>
            <person name="Huang X."/>
            <person name="Su Z."/>
            <person name="Tong W."/>
            <person name="Li J."/>
            <person name="Tong Z."/>
            <person name="Li S."/>
            <person name="Ye J."/>
            <person name="Wang L."/>
            <person name="Fang L."/>
            <person name="Lei T."/>
            <person name="Chen C."/>
            <person name="Chen H."/>
            <person name="Xu Z."/>
            <person name="Li H."/>
            <person name="Huang H."/>
            <person name="Zhang F."/>
            <person name="Xu H."/>
            <person name="Li N."/>
            <person name="Zhao C."/>
            <person name="Li S."/>
            <person name="Dong L."/>
            <person name="Huang Y."/>
            <person name="Li L."/>
            <person name="Xi Y."/>
            <person name="Qi Q."/>
            <person name="Li W."/>
            <person name="Zhang B."/>
            <person name="Hu W."/>
            <person name="Zhang Y."/>
            <person name="Tian X."/>
            <person name="Jiao Y."/>
            <person name="Liang X."/>
            <person name="Jin J."/>
            <person name="Gao L."/>
            <person name="Zheng W."/>
            <person name="Hao B."/>
            <person name="Liu S."/>
            <person name="Wang W."/>
            <person name="Yuan L."/>
            <person name="Cao M."/>
            <person name="McDermott J."/>
            <person name="Samudrala R."/>
            <person name="Wang J."/>
            <person name="Wong G.K."/>
            <person name="Yang H."/>
        </authorList>
    </citation>
    <scope>NUCLEOTIDE SEQUENCE [LARGE SCALE GENOMIC DNA]</scope>
    <source>
        <strain evidence="9">cv. 93-11</strain>
    </source>
</reference>
<accession>A2X058</accession>
<feature type="transmembrane region" description="Helical" evidence="6">
    <location>
        <begin position="21"/>
        <end position="49"/>
    </location>
</feature>
<keyword evidence="9" id="KW-1185">Reference proteome</keyword>
<dbReference type="GO" id="GO:0000166">
    <property type="term" value="F:nucleotide binding"/>
    <property type="evidence" value="ECO:0007669"/>
    <property type="project" value="UniProtKB-KW"/>
</dbReference>
<dbReference type="Proteomes" id="UP000007015">
    <property type="component" value="Chromosome 2"/>
</dbReference>
<keyword evidence="6" id="KW-0472">Membrane</keyword>
<proteinExistence type="inferred from homology"/>
<evidence type="ECO:0000313" key="9">
    <source>
        <dbReference type="Proteomes" id="UP000007015"/>
    </source>
</evidence>
<evidence type="ECO:0000256" key="5">
    <source>
        <dbReference type="ARBA" id="ARBA00022821"/>
    </source>
</evidence>
<dbReference type="InterPro" id="IPR041118">
    <property type="entry name" value="Rx_N"/>
</dbReference>
<evidence type="ECO:0000259" key="7">
    <source>
        <dbReference type="Pfam" id="PF18052"/>
    </source>
</evidence>
<evidence type="ECO:0000256" key="4">
    <source>
        <dbReference type="ARBA" id="ARBA00022741"/>
    </source>
</evidence>
<dbReference type="EMBL" id="CM000127">
    <property type="protein sequence ID" value="EAY84218.1"/>
    <property type="molecule type" value="Genomic_DNA"/>
</dbReference>
<keyword evidence="6" id="KW-1133">Transmembrane helix</keyword>
<keyword evidence="4" id="KW-0547">Nucleotide-binding</keyword>
<evidence type="ECO:0000256" key="3">
    <source>
        <dbReference type="ARBA" id="ARBA00022737"/>
    </source>
</evidence>
<dbReference type="Pfam" id="PF18052">
    <property type="entry name" value="Rx_N"/>
    <property type="match status" value="1"/>
</dbReference>
<name>A2X058_ORYSI</name>
<organism evidence="8 9">
    <name type="scientific">Oryza sativa subsp. indica</name>
    <name type="common">Rice</name>
    <dbReference type="NCBI Taxonomy" id="39946"/>
    <lineage>
        <taxon>Eukaryota</taxon>
        <taxon>Viridiplantae</taxon>
        <taxon>Streptophyta</taxon>
        <taxon>Embryophyta</taxon>
        <taxon>Tracheophyta</taxon>
        <taxon>Spermatophyta</taxon>
        <taxon>Magnoliopsida</taxon>
        <taxon>Liliopsida</taxon>
        <taxon>Poales</taxon>
        <taxon>Poaceae</taxon>
        <taxon>BOP clade</taxon>
        <taxon>Oryzoideae</taxon>
        <taxon>Oryzeae</taxon>
        <taxon>Oryzinae</taxon>
        <taxon>Oryza</taxon>
        <taxon>Oryza sativa</taxon>
    </lineage>
</organism>
<comment type="similarity">
    <text evidence="1">Belongs to the disease resistance NB-LRR family.</text>
</comment>
<dbReference type="HOGENOM" id="CLU_110458_1_0_1"/>
<keyword evidence="6" id="KW-0812">Transmembrane</keyword>